<dbReference type="AlphaFoldDB" id="A0A5J6HAF1"/>
<dbReference type="InterPro" id="IPR003776">
    <property type="entry name" value="YcaO-like_dom"/>
</dbReference>
<feature type="region of interest" description="Disordered" evidence="1">
    <location>
        <begin position="88"/>
        <end position="243"/>
    </location>
</feature>
<evidence type="ECO:0000313" key="3">
    <source>
        <dbReference type="EMBL" id="QEV16588.1"/>
    </source>
</evidence>
<dbReference type="KEGG" id="salw:CP975_02890"/>
<feature type="region of interest" description="Disordered" evidence="1">
    <location>
        <begin position="1"/>
        <end position="74"/>
    </location>
</feature>
<dbReference type="OrthoDB" id="3871205at2"/>
<keyword evidence="4" id="KW-1185">Reference proteome</keyword>
<evidence type="ECO:0000313" key="4">
    <source>
        <dbReference type="Proteomes" id="UP000326553"/>
    </source>
</evidence>
<feature type="domain" description="YcaO" evidence="2">
    <location>
        <begin position="287"/>
        <end position="621"/>
    </location>
</feature>
<protein>
    <recommendedName>
        <fullName evidence="2">YcaO domain-containing protein</fullName>
    </recommendedName>
</protein>
<feature type="compositionally biased region" description="Basic residues" evidence="1">
    <location>
        <begin position="167"/>
        <end position="178"/>
    </location>
</feature>
<dbReference type="Proteomes" id="UP000326553">
    <property type="component" value="Chromosome"/>
</dbReference>
<sequence>MPPPHPLGDPRTVRAADRSRHPRGLPRGVLAATRPGRARRERGAAGGHLAADAERTARRCRASGSLGGPGDRRLHRLHHSWRDLRQPVAAAHQSPRAARSGAVRGGTGARRHPHPLQRRPAERSFPHPVRGLRWSRPHSPARRSPACGGAVPANGRPDPEQRALHAASRRGHHGRGRAGRPPGPAGEEGAAGDRHPAGPYITAHRTRADRAGGVCRPAEDRRRLTRHPGATPLPQPAAPSSPTAWEPQVFVPFPIEPAVFFGRVAARSALFAATDSAGGDHVLIGSASGAHPDDVAVRARGELLERLGNVLAARAAEQSCTLLADHAELVRRGAPALDPAPWSGPATRSVRQLWVTGRSLLSGSEVLVPAGLAFLQHRPPTGCAAPDRAGSTGLAAHPDPGTAVEHAAWETLERDLLRLSWQDPARHPPRHRPVHDELPLPLRRVCEHLGLRATAFTLPAPGSHAVAVCLHTPEHSEQTFGARCGPPGQDAELIARAAHEALMVRWSMSTSAARRVRGRPLPGDRPVSAVQHAVWTYLGCQDAMARWLPHTTADVCPTRQGPVDPVRLLSEHTGQDVIAVDTTPAAFAASGTAVVRLIAPGALPLPSTSPIGSRIPPHPFG</sequence>
<organism evidence="3 4">
    <name type="scientific">Streptomyces alboniger</name>
    <dbReference type="NCBI Taxonomy" id="132473"/>
    <lineage>
        <taxon>Bacteria</taxon>
        <taxon>Bacillati</taxon>
        <taxon>Actinomycetota</taxon>
        <taxon>Actinomycetes</taxon>
        <taxon>Kitasatosporales</taxon>
        <taxon>Streptomycetaceae</taxon>
        <taxon>Streptomyces</taxon>
        <taxon>Streptomyces aurantiacus group</taxon>
    </lineage>
</organism>
<reference evidence="3 4" key="1">
    <citation type="submission" date="2017-09" db="EMBL/GenBank/DDBJ databases">
        <authorList>
            <person name="Lee N."/>
            <person name="Cho B.-K."/>
        </authorList>
    </citation>
    <scope>NUCLEOTIDE SEQUENCE [LARGE SCALE GENOMIC DNA]</scope>
    <source>
        <strain evidence="3 4">ATCC 12461</strain>
    </source>
</reference>
<evidence type="ECO:0000256" key="1">
    <source>
        <dbReference type="SAM" id="MobiDB-lite"/>
    </source>
</evidence>
<name>A0A5J6HAF1_STRAD</name>
<accession>A0A5J6HAF1</accession>
<proteinExistence type="predicted"/>
<dbReference type="PROSITE" id="PS51664">
    <property type="entry name" value="YCAO"/>
    <property type="match status" value="1"/>
</dbReference>
<dbReference type="Gene3D" id="3.30.1330.230">
    <property type="match status" value="1"/>
</dbReference>
<evidence type="ECO:0000259" key="2">
    <source>
        <dbReference type="PROSITE" id="PS51664"/>
    </source>
</evidence>
<gene>
    <name evidence="3" type="ORF">CP975_02890</name>
</gene>
<dbReference type="EMBL" id="CP023695">
    <property type="protein sequence ID" value="QEV16588.1"/>
    <property type="molecule type" value="Genomic_DNA"/>
</dbReference>
<dbReference type="Pfam" id="PF02624">
    <property type="entry name" value="YcaO"/>
    <property type="match status" value="1"/>
</dbReference>